<dbReference type="EMBL" id="LR796488">
    <property type="protein sequence ID" value="CAB4147687.1"/>
    <property type="molecule type" value="Genomic_DNA"/>
</dbReference>
<organism evidence="4">
    <name type="scientific">uncultured Caudovirales phage</name>
    <dbReference type="NCBI Taxonomy" id="2100421"/>
    <lineage>
        <taxon>Viruses</taxon>
        <taxon>Duplodnaviria</taxon>
        <taxon>Heunggongvirae</taxon>
        <taxon>Uroviricota</taxon>
        <taxon>Caudoviricetes</taxon>
        <taxon>Peduoviridae</taxon>
        <taxon>Maltschvirus</taxon>
        <taxon>Maltschvirus maltsch</taxon>
    </lineage>
</organism>
<evidence type="ECO:0000313" key="1">
    <source>
        <dbReference type="EMBL" id="CAB4147687.1"/>
    </source>
</evidence>
<protein>
    <submittedName>
        <fullName evidence="4">Uncharacterized protein</fullName>
    </submittedName>
</protein>
<accession>A0A6J5T0Z7</accession>
<sequence>MTAPLSTKAAVVNRDGTATRALIGFLQGIGSGVLPRTIYTYAEIVPMTPTLGHTVICGDSSVVTVGNTLAGGGASIVQAIGNGSAWKVI</sequence>
<reference evidence="4" key="1">
    <citation type="submission" date="2020-05" db="EMBL/GenBank/DDBJ databases">
        <authorList>
            <person name="Chiriac C."/>
            <person name="Salcher M."/>
            <person name="Ghai R."/>
            <person name="Kavagutti S V."/>
        </authorList>
    </citation>
    <scope>NUCLEOTIDE SEQUENCE</scope>
</reference>
<dbReference type="EMBL" id="LR797500">
    <property type="protein sequence ID" value="CAB4220327.1"/>
    <property type="molecule type" value="Genomic_DNA"/>
</dbReference>
<dbReference type="EMBL" id="LR796970">
    <property type="protein sequence ID" value="CAB4178693.1"/>
    <property type="molecule type" value="Genomic_DNA"/>
</dbReference>
<evidence type="ECO:0000313" key="3">
    <source>
        <dbReference type="EMBL" id="CAB4188003.1"/>
    </source>
</evidence>
<evidence type="ECO:0000313" key="4">
    <source>
        <dbReference type="EMBL" id="CAB4220327.1"/>
    </source>
</evidence>
<gene>
    <name evidence="2" type="ORF">UFOVP1020_34</name>
    <name evidence="3" type="ORF">UFOVP1170_29</name>
    <name evidence="4" type="ORF">UFOVP1621_16</name>
    <name evidence="1" type="ORF">UFOVP512_39</name>
</gene>
<evidence type="ECO:0000313" key="2">
    <source>
        <dbReference type="EMBL" id="CAB4178693.1"/>
    </source>
</evidence>
<proteinExistence type="predicted"/>
<dbReference type="EMBL" id="LR797115">
    <property type="protein sequence ID" value="CAB4188003.1"/>
    <property type="molecule type" value="Genomic_DNA"/>
</dbReference>
<name>A0A6J5T0Z7_9CAUD</name>